<keyword evidence="1" id="KW-0472">Membrane</keyword>
<dbReference type="GO" id="GO:0005769">
    <property type="term" value="C:early endosome"/>
    <property type="evidence" value="ECO:0007669"/>
    <property type="project" value="TreeGrafter"/>
</dbReference>
<dbReference type="PANTHER" id="PTHR16797">
    <property type="entry name" value="FACTOR VIII-ASSOCIATED GENE 1"/>
    <property type="match status" value="1"/>
</dbReference>
<dbReference type="GO" id="GO:0016020">
    <property type="term" value="C:membrane"/>
    <property type="evidence" value="ECO:0007669"/>
    <property type="project" value="InterPro"/>
</dbReference>
<name>F2UE51_SALR5</name>
<dbReference type="Pfam" id="PF05404">
    <property type="entry name" value="TRAP-delta"/>
    <property type="match status" value="1"/>
</dbReference>
<dbReference type="OrthoDB" id="10249246at2759"/>
<dbReference type="OMA" id="VEESCHE"/>
<dbReference type="PANTHER" id="PTHR16797:SF4">
    <property type="entry name" value="40-KDA HUNTINGTIN-ASSOCIATED PROTEIN"/>
    <property type="match status" value="1"/>
</dbReference>
<organism evidence="3">
    <name type="scientific">Salpingoeca rosetta (strain ATCC 50818 / BSB-021)</name>
    <dbReference type="NCBI Taxonomy" id="946362"/>
    <lineage>
        <taxon>Eukaryota</taxon>
        <taxon>Choanoflagellata</taxon>
        <taxon>Craspedida</taxon>
        <taxon>Salpingoecidae</taxon>
        <taxon>Salpingoeca</taxon>
    </lineage>
</organism>
<dbReference type="InterPro" id="IPR039494">
    <property type="entry name" value="F8A"/>
</dbReference>
<dbReference type="STRING" id="946362.F2UE51"/>
<sequence length="485" mass="53544">MSSGFVYDYMAHYRAITAKLKKKFLRRPNTAEVRDSYKDLCVQLTKECNHPYAAFVCLAQARCEEALENKLGEAETLTRAGQYFFKSEADKAMTSRDSFEEDLMDALYCFDAAIDMYLREGKKALAAALCVETSRSLALLGKEEESIPYALKAADLESESPLAAIAALTRASQYQINLLRFEAALDSLFRVVDVVLATCHVRNDDRTCSTVPVDCFLRAARVCPSGVYRATIADAEVQCLLLFYLIHPDQRGRFAALQLLAQRYGSVEHCPHVAHLGQTLVFLLRTLVMLLESNGDPQALVDLQGELWPLLSATQNQLLHHILRLLIVSALVACASAALCDKPEVSSTYAATGVDTQYKQTSFLAQFTVSCDGEKFQDELVAQIGNEFYPVSSDDEGNYQVSWYVPHRVAVSGGETVKIFDQDSISRAQKALREGGSTDGLEAFTVSSSFSSPIDVQLPIAPQFLAMAAFGYAAVVLFMKTRNVQ</sequence>
<dbReference type="EMBL" id="GL832970">
    <property type="protein sequence ID" value="EGD74901.1"/>
    <property type="molecule type" value="Genomic_DNA"/>
</dbReference>
<dbReference type="InterPro" id="IPR008855">
    <property type="entry name" value="TRAP-delta"/>
</dbReference>
<dbReference type="KEGG" id="sre:PTSG_07129"/>
<protein>
    <submittedName>
        <fullName evidence="2">Uncharacterized protein</fullName>
    </submittedName>
</protein>
<keyword evidence="1" id="KW-0812">Transmembrane</keyword>
<dbReference type="RefSeq" id="XP_004992546.1">
    <property type="nucleotide sequence ID" value="XM_004992489.1"/>
</dbReference>
<keyword evidence="3" id="KW-1185">Reference proteome</keyword>
<dbReference type="AlphaFoldDB" id="F2UE51"/>
<gene>
    <name evidence="2" type="ORF">PTSG_07129</name>
</gene>
<evidence type="ECO:0000256" key="1">
    <source>
        <dbReference type="SAM" id="Phobius"/>
    </source>
</evidence>
<dbReference type="InParanoid" id="F2UE51"/>
<dbReference type="GeneID" id="16073115"/>
<evidence type="ECO:0000313" key="3">
    <source>
        <dbReference type="Proteomes" id="UP000007799"/>
    </source>
</evidence>
<dbReference type="FunCoup" id="F2UE51">
    <property type="interactions" value="12"/>
</dbReference>
<dbReference type="eggNOG" id="ENOG502QQQW">
    <property type="taxonomic scope" value="Eukaryota"/>
</dbReference>
<feature type="transmembrane region" description="Helical" evidence="1">
    <location>
        <begin position="460"/>
        <end position="479"/>
    </location>
</feature>
<dbReference type="GO" id="GO:0005783">
    <property type="term" value="C:endoplasmic reticulum"/>
    <property type="evidence" value="ECO:0007669"/>
    <property type="project" value="InterPro"/>
</dbReference>
<evidence type="ECO:0000313" key="2">
    <source>
        <dbReference type="EMBL" id="EGD74901.1"/>
    </source>
</evidence>
<dbReference type="Proteomes" id="UP000007799">
    <property type="component" value="Unassembled WGS sequence"/>
</dbReference>
<keyword evidence="1" id="KW-1133">Transmembrane helix</keyword>
<dbReference type="InterPro" id="IPR011990">
    <property type="entry name" value="TPR-like_helical_dom_sf"/>
</dbReference>
<reference evidence="2" key="1">
    <citation type="submission" date="2009-08" db="EMBL/GenBank/DDBJ databases">
        <title>Annotation of Salpingoeca rosetta.</title>
        <authorList>
            <consortium name="The Broad Institute Genome Sequencing Platform"/>
            <person name="Russ C."/>
            <person name="Cuomo C."/>
            <person name="Burger G."/>
            <person name="Gray M.W."/>
            <person name="Holland P.W.H."/>
            <person name="King N."/>
            <person name="Lang F.B.F."/>
            <person name="Roger A.J."/>
            <person name="Ruiz-Trillo I."/>
            <person name="Young S.K."/>
            <person name="Zeng Q."/>
            <person name="Gargeya S."/>
            <person name="Alvarado L."/>
            <person name="Berlin A."/>
            <person name="Chapman S.B."/>
            <person name="Chen Z."/>
            <person name="Freedman E."/>
            <person name="Gellesch M."/>
            <person name="Goldberg J."/>
            <person name="Griggs A."/>
            <person name="Gujja S."/>
            <person name="Heilman E."/>
            <person name="Heiman D."/>
            <person name="Howarth C."/>
            <person name="Mehta T."/>
            <person name="Neiman D."/>
            <person name="Pearson M."/>
            <person name="Roberts A."/>
            <person name="Saif S."/>
            <person name="Shea T."/>
            <person name="Shenoy N."/>
            <person name="Sisk P."/>
            <person name="Stolte C."/>
            <person name="Sykes S."/>
            <person name="White J."/>
            <person name="Yandava C."/>
            <person name="Haas B."/>
            <person name="Nusbaum C."/>
            <person name="Birren B."/>
        </authorList>
    </citation>
    <scope>NUCLEOTIDE SEQUENCE [LARGE SCALE GENOMIC DNA]</scope>
    <source>
        <strain evidence="2">ATCC 50818</strain>
    </source>
</reference>
<proteinExistence type="predicted"/>
<dbReference type="SUPFAM" id="SSF48452">
    <property type="entry name" value="TPR-like"/>
    <property type="match status" value="1"/>
</dbReference>
<accession>F2UE51</accession>
<dbReference type="GO" id="GO:0099518">
    <property type="term" value="P:vesicle cytoskeletal trafficking"/>
    <property type="evidence" value="ECO:0007669"/>
    <property type="project" value="TreeGrafter"/>
</dbReference>